<dbReference type="PROSITE" id="PS50943">
    <property type="entry name" value="HTH_CROC1"/>
    <property type="match status" value="1"/>
</dbReference>
<evidence type="ECO:0000313" key="4">
    <source>
        <dbReference type="Proteomes" id="UP001157114"/>
    </source>
</evidence>
<dbReference type="Proteomes" id="UP001157114">
    <property type="component" value="Unassembled WGS sequence"/>
</dbReference>
<dbReference type="InterPro" id="IPR010982">
    <property type="entry name" value="Lambda_DNA-bd_dom_sf"/>
</dbReference>
<comment type="caution">
    <text evidence="3">The sequence shown here is derived from an EMBL/GenBank/DDBJ whole genome shotgun (WGS) entry which is preliminary data.</text>
</comment>
<keyword evidence="4" id="KW-1185">Reference proteome</keyword>
<name>A0ABQ6GKH6_9BACL</name>
<dbReference type="RefSeq" id="WP_284242236.1">
    <property type="nucleotide sequence ID" value="NZ_BSSQ01000033.1"/>
</dbReference>
<dbReference type="InterPro" id="IPR001387">
    <property type="entry name" value="Cro/C1-type_HTH"/>
</dbReference>
<proteinExistence type="predicted"/>
<dbReference type="EMBL" id="BSSQ01000033">
    <property type="protein sequence ID" value="GLX71431.1"/>
    <property type="molecule type" value="Genomic_DNA"/>
</dbReference>
<feature type="domain" description="HTH cro/C1-type" evidence="2">
    <location>
        <begin position="8"/>
        <end position="62"/>
    </location>
</feature>
<dbReference type="PANTHER" id="PTHR46558">
    <property type="entry name" value="TRACRIPTIONAL REGULATORY PROTEIN-RELATED-RELATED"/>
    <property type="match status" value="1"/>
</dbReference>
<accession>A0ABQ6GKH6</accession>
<dbReference type="PANTHER" id="PTHR46558:SF11">
    <property type="entry name" value="HTH-TYPE TRANSCRIPTIONAL REGULATOR XRE"/>
    <property type="match status" value="1"/>
</dbReference>
<reference evidence="3 4" key="1">
    <citation type="submission" date="2023-03" db="EMBL/GenBank/DDBJ databases">
        <title>Draft genome sequence of the bacteria which degrade cell wall of Tricholomamatutake.</title>
        <authorList>
            <person name="Konishi Y."/>
            <person name="Fukuta Y."/>
            <person name="Shirasaka N."/>
        </authorList>
    </citation>
    <scope>NUCLEOTIDE SEQUENCE [LARGE SCALE GENOMIC DNA]</scope>
    <source>
        <strain evidence="4">mu1</strain>
    </source>
</reference>
<dbReference type="CDD" id="cd00093">
    <property type="entry name" value="HTH_XRE"/>
    <property type="match status" value="1"/>
</dbReference>
<evidence type="ECO:0000259" key="2">
    <source>
        <dbReference type="PROSITE" id="PS50943"/>
    </source>
</evidence>
<evidence type="ECO:0000313" key="3">
    <source>
        <dbReference type="EMBL" id="GLX71431.1"/>
    </source>
</evidence>
<keyword evidence="1" id="KW-0238">DNA-binding</keyword>
<dbReference type="SUPFAM" id="SSF47413">
    <property type="entry name" value="lambda repressor-like DNA-binding domains"/>
    <property type="match status" value="1"/>
</dbReference>
<sequence>MESIGERLKQIRKTLNFNQSQFSESIGLSQGALSEIENGKFNPSIEIIISINKLFGINIEWLLLGEGNKHADDPFEQLDHKQLIQQIFEIINCEAKRISQEKNIPIEQLITDIFTQLNTGFVNSYPLDEKQLVNMFSSLENKDKIEIESLLRLKYKKAT</sequence>
<gene>
    <name evidence="3" type="ORF">MU1_57810</name>
</gene>
<dbReference type="Gene3D" id="1.10.260.40">
    <property type="entry name" value="lambda repressor-like DNA-binding domains"/>
    <property type="match status" value="1"/>
</dbReference>
<dbReference type="Pfam" id="PF12844">
    <property type="entry name" value="HTH_19"/>
    <property type="match status" value="1"/>
</dbReference>
<organism evidence="3 4">
    <name type="scientific">Paenibacillus glycanilyticus</name>
    <dbReference type="NCBI Taxonomy" id="126569"/>
    <lineage>
        <taxon>Bacteria</taxon>
        <taxon>Bacillati</taxon>
        <taxon>Bacillota</taxon>
        <taxon>Bacilli</taxon>
        <taxon>Bacillales</taxon>
        <taxon>Paenibacillaceae</taxon>
        <taxon>Paenibacillus</taxon>
    </lineage>
</organism>
<dbReference type="SMART" id="SM00530">
    <property type="entry name" value="HTH_XRE"/>
    <property type="match status" value="1"/>
</dbReference>
<protein>
    <recommendedName>
        <fullName evidence="2">HTH cro/C1-type domain-containing protein</fullName>
    </recommendedName>
</protein>
<evidence type="ECO:0000256" key="1">
    <source>
        <dbReference type="ARBA" id="ARBA00023125"/>
    </source>
</evidence>